<reference evidence="1" key="1">
    <citation type="submission" date="2022-04" db="EMBL/GenBank/DDBJ databases">
        <title>Genome of the entomopathogenic fungus Entomophthora muscae.</title>
        <authorList>
            <person name="Elya C."/>
            <person name="Lovett B.R."/>
            <person name="Lee E."/>
            <person name="Macias A.M."/>
            <person name="Hajek A.E."/>
            <person name="De Bivort B.L."/>
            <person name="Kasson M.T."/>
            <person name="De Fine Licht H.H."/>
            <person name="Stajich J.E."/>
        </authorList>
    </citation>
    <scope>NUCLEOTIDE SEQUENCE</scope>
    <source>
        <strain evidence="1">Berkeley</strain>
    </source>
</reference>
<gene>
    <name evidence="1" type="primary">VMA5_1</name>
    <name evidence="1" type="ORF">DSO57_1010620</name>
</gene>
<protein>
    <submittedName>
        <fullName evidence="1">Vacuolar ATP synthase subunit C</fullName>
    </submittedName>
</protein>
<keyword evidence="2" id="KW-1185">Reference proteome</keyword>
<accession>A0ACC2RLD1</accession>
<proteinExistence type="predicted"/>
<sequence length="400" mass="45194">MASYWLVSLPTRTRSGSVRGGDRSAVFSQLRSVVSPADAQAASDIASLTIPELKVGTLDSLVLLSDELVKFDQSYESTVLKMVESLRSCFSSDPNPSHFKESLKINGKSVHDYLRSFSWNTMKYRTDRSLKDIVETINQEMTGIESQLKSKSTQYNAIKGSLTALERKQTGNLSVCSLSSIVGREHTISGSEHLTTIFVAVPRNSYKSWETSYESLTQMVVPRSSSKIAEDSDFGLFSVVLFRRVVHEFTQKCRELKFAVRDYEFSEEKVEEDRREAERIESTEKELWKGLVQWCQASFGDAFSAWFHIKVLRAFTESVLRYGLPPDFSFAIIQPRNESKLEKAMVASYEYLGGSRSKANEEASTDDPELAVVSANFAEDQNYCPYVRFTFRWAGGEILN</sequence>
<comment type="caution">
    <text evidence="1">The sequence shown here is derived from an EMBL/GenBank/DDBJ whole genome shotgun (WGS) entry which is preliminary data.</text>
</comment>
<organism evidence="1 2">
    <name type="scientific">Entomophthora muscae</name>
    <dbReference type="NCBI Taxonomy" id="34485"/>
    <lineage>
        <taxon>Eukaryota</taxon>
        <taxon>Fungi</taxon>
        <taxon>Fungi incertae sedis</taxon>
        <taxon>Zoopagomycota</taxon>
        <taxon>Entomophthoromycotina</taxon>
        <taxon>Entomophthoromycetes</taxon>
        <taxon>Entomophthorales</taxon>
        <taxon>Entomophthoraceae</taxon>
        <taxon>Entomophthora</taxon>
    </lineage>
</organism>
<evidence type="ECO:0000313" key="1">
    <source>
        <dbReference type="EMBL" id="KAJ9050826.1"/>
    </source>
</evidence>
<evidence type="ECO:0000313" key="2">
    <source>
        <dbReference type="Proteomes" id="UP001165960"/>
    </source>
</evidence>
<dbReference type="Proteomes" id="UP001165960">
    <property type="component" value="Unassembled WGS sequence"/>
</dbReference>
<dbReference type="EMBL" id="QTSX02007135">
    <property type="protein sequence ID" value="KAJ9050826.1"/>
    <property type="molecule type" value="Genomic_DNA"/>
</dbReference>
<name>A0ACC2RLD1_9FUNG</name>